<reference evidence="1 2" key="1">
    <citation type="submission" date="2017-05" db="EMBL/GenBank/DDBJ databases">
        <authorList>
            <person name="Varghese N."/>
            <person name="Submissions S."/>
        </authorList>
    </citation>
    <scope>NUCLEOTIDE SEQUENCE [LARGE SCALE GENOMIC DNA]</scope>
    <source>
        <strain evidence="1 2">DSM 15949</strain>
    </source>
</reference>
<dbReference type="Pfam" id="PF13318">
    <property type="entry name" value="AtzG-like"/>
    <property type="match status" value="1"/>
</dbReference>
<gene>
    <name evidence="1" type="ORF">SAMN06265374_3940</name>
</gene>
<dbReference type="RefSeq" id="WP_155190737.1">
    <property type="nucleotide sequence ID" value="NZ_BAAAEA010000002.1"/>
</dbReference>
<dbReference type="EMBL" id="FXTT01000006">
    <property type="protein sequence ID" value="SMP35138.1"/>
    <property type="molecule type" value="Genomic_DNA"/>
</dbReference>
<dbReference type="InterPro" id="IPR025148">
    <property type="entry name" value="AtzG-like"/>
</dbReference>
<comment type="caution">
    <text evidence="1">The sequence shown here is derived from an EMBL/GenBank/DDBJ whole genome shotgun (WGS) entry which is preliminary data.</text>
</comment>
<proteinExistence type="predicted"/>
<keyword evidence="2" id="KW-1185">Reference proteome</keyword>
<evidence type="ECO:0000313" key="1">
    <source>
        <dbReference type="EMBL" id="SMP35138.1"/>
    </source>
</evidence>
<dbReference type="Proteomes" id="UP001157914">
    <property type="component" value="Unassembled WGS sequence"/>
</dbReference>
<organism evidence="1 2">
    <name type="scientific">Roseibium denhamense</name>
    <dbReference type="NCBI Taxonomy" id="76305"/>
    <lineage>
        <taxon>Bacteria</taxon>
        <taxon>Pseudomonadati</taxon>
        <taxon>Pseudomonadota</taxon>
        <taxon>Alphaproteobacteria</taxon>
        <taxon>Hyphomicrobiales</taxon>
        <taxon>Stappiaceae</taxon>
        <taxon>Roseibium</taxon>
    </lineage>
</organism>
<name>A0ABY1PII9_9HYPH</name>
<evidence type="ECO:0008006" key="3">
    <source>
        <dbReference type="Google" id="ProtNLM"/>
    </source>
</evidence>
<sequence>MSEAFDAKVHVEQMETLMGLEIEEAWRPVVIQHMTAIQAAAETVMAFPLEDDIEAAPVFTA</sequence>
<accession>A0ABY1PII9</accession>
<protein>
    <recommendedName>
        <fullName evidence="3">DUF4089 domain-containing protein</fullName>
    </recommendedName>
</protein>
<evidence type="ECO:0000313" key="2">
    <source>
        <dbReference type="Proteomes" id="UP001157914"/>
    </source>
</evidence>